<dbReference type="EMBL" id="ML993599">
    <property type="protein sequence ID" value="KAF2165656.1"/>
    <property type="molecule type" value="Genomic_DNA"/>
</dbReference>
<feature type="region of interest" description="Disordered" evidence="2">
    <location>
        <begin position="190"/>
        <end position="210"/>
    </location>
</feature>
<feature type="compositionally biased region" description="Basic and acidic residues" evidence="2">
    <location>
        <begin position="36"/>
        <end position="60"/>
    </location>
</feature>
<protein>
    <submittedName>
        <fullName evidence="3">Uncharacterized protein</fullName>
    </submittedName>
</protein>
<feature type="compositionally biased region" description="Polar residues" evidence="2">
    <location>
        <begin position="61"/>
        <end position="70"/>
    </location>
</feature>
<reference evidence="3" key="1">
    <citation type="journal article" date="2020" name="Stud. Mycol.">
        <title>101 Dothideomycetes genomes: a test case for predicting lifestyles and emergence of pathogens.</title>
        <authorList>
            <person name="Haridas S."/>
            <person name="Albert R."/>
            <person name="Binder M."/>
            <person name="Bloem J."/>
            <person name="Labutti K."/>
            <person name="Salamov A."/>
            <person name="Andreopoulos B."/>
            <person name="Baker S."/>
            <person name="Barry K."/>
            <person name="Bills G."/>
            <person name="Bluhm B."/>
            <person name="Cannon C."/>
            <person name="Castanera R."/>
            <person name="Culley D."/>
            <person name="Daum C."/>
            <person name="Ezra D."/>
            <person name="Gonzalez J."/>
            <person name="Henrissat B."/>
            <person name="Kuo A."/>
            <person name="Liang C."/>
            <person name="Lipzen A."/>
            <person name="Lutzoni F."/>
            <person name="Magnuson J."/>
            <person name="Mondo S."/>
            <person name="Nolan M."/>
            <person name="Ohm R."/>
            <person name="Pangilinan J."/>
            <person name="Park H.-J."/>
            <person name="Ramirez L."/>
            <person name="Alfaro M."/>
            <person name="Sun H."/>
            <person name="Tritt A."/>
            <person name="Yoshinaga Y."/>
            <person name="Zwiers L.-H."/>
            <person name="Turgeon B."/>
            <person name="Goodwin S."/>
            <person name="Spatafora J."/>
            <person name="Crous P."/>
            <person name="Grigoriev I."/>
        </authorList>
    </citation>
    <scope>NUCLEOTIDE SEQUENCE</scope>
    <source>
        <strain evidence="3">ATCC 36951</strain>
    </source>
</reference>
<dbReference type="Proteomes" id="UP000799537">
    <property type="component" value="Unassembled WGS sequence"/>
</dbReference>
<feature type="region of interest" description="Disordered" evidence="2">
    <location>
        <begin position="258"/>
        <end position="287"/>
    </location>
</feature>
<sequence length="287" mass="32483">MPSISDEMGQCGRPGTSPSACTGDVQADFRSLALDRPSEQGKGTSDEHITAADFRHERETFTSSDTRQTANLAVQLNESLEMVLKDPDRIRGRNDDASWSQAVNEDDDDEEEMRLRAEEAQLNKEIEEIRHHLLLRAHKLKTEKNNRFKHVQTIAKLKEDVESLEEQEREAEAQYREGLARSSSWWNPGRSLFGSTAEPEAERRERDETRAERARVIEINNIQIEHHANALSHLDDSLTKTRQRVRELKATQRGLLARKGQILRARKGTGAGGRKRRRSEGGGGGRG</sequence>
<evidence type="ECO:0000313" key="4">
    <source>
        <dbReference type="Proteomes" id="UP000799537"/>
    </source>
</evidence>
<dbReference type="GeneID" id="54566303"/>
<proteinExistence type="predicted"/>
<feature type="coiled-coil region" evidence="1">
    <location>
        <begin position="112"/>
        <end position="181"/>
    </location>
</feature>
<keyword evidence="4" id="KW-1185">Reference proteome</keyword>
<name>A0A6A6CJQ2_ZASCE</name>
<feature type="compositionally biased region" description="Basic and acidic residues" evidence="2">
    <location>
        <begin position="200"/>
        <end position="210"/>
    </location>
</feature>
<evidence type="ECO:0000256" key="2">
    <source>
        <dbReference type="SAM" id="MobiDB-lite"/>
    </source>
</evidence>
<dbReference type="AlphaFoldDB" id="A0A6A6CJQ2"/>
<gene>
    <name evidence="3" type="ORF">M409DRAFT_55546</name>
</gene>
<evidence type="ECO:0000256" key="1">
    <source>
        <dbReference type="SAM" id="Coils"/>
    </source>
</evidence>
<keyword evidence="1" id="KW-0175">Coiled coil</keyword>
<feature type="region of interest" description="Disordered" evidence="2">
    <location>
        <begin position="87"/>
        <end position="111"/>
    </location>
</feature>
<evidence type="ECO:0000313" key="3">
    <source>
        <dbReference type="EMBL" id="KAF2165656.1"/>
    </source>
</evidence>
<accession>A0A6A6CJQ2</accession>
<dbReference type="RefSeq" id="XP_033666545.1">
    <property type="nucleotide sequence ID" value="XM_033813031.1"/>
</dbReference>
<feature type="region of interest" description="Disordered" evidence="2">
    <location>
        <begin position="1"/>
        <end position="70"/>
    </location>
</feature>
<feature type="compositionally biased region" description="Basic and acidic residues" evidence="2">
    <location>
        <begin position="87"/>
        <end position="96"/>
    </location>
</feature>
<organism evidence="3 4">
    <name type="scientific">Zasmidium cellare ATCC 36951</name>
    <dbReference type="NCBI Taxonomy" id="1080233"/>
    <lineage>
        <taxon>Eukaryota</taxon>
        <taxon>Fungi</taxon>
        <taxon>Dikarya</taxon>
        <taxon>Ascomycota</taxon>
        <taxon>Pezizomycotina</taxon>
        <taxon>Dothideomycetes</taxon>
        <taxon>Dothideomycetidae</taxon>
        <taxon>Mycosphaerellales</taxon>
        <taxon>Mycosphaerellaceae</taxon>
        <taxon>Zasmidium</taxon>
    </lineage>
</organism>